<comment type="caution">
    <text evidence="1">The sequence shown here is derived from an EMBL/GenBank/DDBJ whole genome shotgun (WGS) entry which is preliminary data.</text>
</comment>
<evidence type="ECO:0000313" key="2">
    <source>
        <dbReference type="Proteomes" id="UP000295087"/>
    </source>
</evidence>
<dbReference type="Proteomes" id="UP000295087">
    <property type="component" value="Unassembled WGS sequence"/>
</dbReference>
<dbReference type="EMBL" id="SNXK01000003">
    <property type="protein sequence ID" value="TDP38745.1"/>
    <property type="molecule type" value="Genomic_DNA"/>
</dbReference>
<keyword evidence="2" id="KW-1185">Reference proteome</keyword>
<gene>
    <name evidence="1" type="ORF">DFR75_103402</name>
</gene>
<reference evidence="1 2" key="1">
    <citation type="submission" date="2019-03" db="EMBL/GenBank/DDBJ databases">
        <title>Genomic Encyclopedia of Type Strains, Phase IV (KMG-IV): sequencing the most valuable type-strain genomes for metagenomic binning, comparative biology and taxonomic classification.</title>
        <authorList>
            <person name="Goeker M."/>
        </authorList>
    </citation>
    <scope>NUCLEOTIDE SEQUENCE [LARGE SCALE GENOMIC DNA]</scope>
    <source>
        <strain evidence="1 2">DSM 44496</strain>
    </source>
</reference>
<organism evidence="1 2">
    <name type="scientific">Nocardia ignorata</name>
    <dbReference type="NCBI Taxonomy" id="145285"/>
    <lineage>
        <taxon>Bacteria</taxon>
        <taxon>Bacillati</taxon>
        <taxon>Actinomycetota</taxon>
        <taxon>Actinomycetes</taxon>
        <taxon>Mycobacteriales</taxon>
        <taxon>Nocardiaceae</taxon>
        <taxon>Nocardia</taxon>
    </lineage>
</organism>
<sequence>MSAPIRNKRTLVGGATSPRLKNVALCAADIDESDGPTRLKPRNVTAAPEVADYLEEIVAQAPPMTAHARAKLATLLGHRAQRGAA</sequence>
<proteinExistence type="predicted"/>
<name>A0A4R6PL99_NOCIG</name>
<dbReference type="AlphaFoldDB" id="A0A4R6PL99"/>
<dbReference type="RefSeq" id="WP_067486799.1">
    <property type="nucleotide sequence ID" value="NZ_SNXK01000003.1"/>
</dbReference>
<accession>A0A4R6PL99</accession>
<protein>
    <submittedName>
        <fullName evidence="1">Uncharacterized protein</fullName>
    </submittedName>
</protein>
<evidence type="ECO:0000313" key="1">
    <source>
        <dbReference type="EMBL" id="TDP38745.1"/>
    </source>
</evidence>